<name>A0A8J3TZF1_9ACTN</name>
<evidence type="ECO:0000313" key="1">
    <source>
        <dbReference type="EMBL" id="GII35843.1"/>
    </source>
</evidence>
<dbReference type="AlphaFoldDB" id="A0A8J3TZF1"/>
<reference evidence="1 2" key="1">
    <citation type="submission" date="2021-01" db="EMBL/GenBank/DDBJ databases">
        <title>Whole genome shotgun sequence of Planotetraspora phitsanulokensis NBRC 104273.</title>
        <authorList>
            <person name="Komaki H."/>
            <person name="Tamura T."/>
        </authorList>
    </citation>
    <scope>NUCLEOTIDE SEQUENCE [LARGE SCALE GENOMIC DNA]</scope>
    <source>
        <strain evidence="1 2">NBRC 104273</strain>
    </source>
</reference>
<proteinExistence type="predicted"/>
<gene>
    <name evidence="1" type="ORF">Pph01_08460</name>
</gene>
<protein>
    <submittedName>
        <fullName evidence="1">Uncharacterized protein</fullName>
    </submittedName>
</protein>
<comment type="caution">
    <text evidence="1">The sequence shown here is derived from an EMBL/GenBank/DDBJ whole genome shotgun (WGS) entry which is preliminary data.</text>
</comment>
<evidence type="ECO:0000313" key="2">
    <source>
        <dbReference type="Proteomes" id="UP000622547"/>
    </source>
</evidence>
<dbReference type="Proteomes" id="UP000622547">
    <property type="component" value="Unassembled WGS sequence"/>
</dbReference>
<accession>A0A8J3TZF1</accession>
<organism evidence="1 2">
    <name type="scientific">Planotetraspora phitsanulokensis</name>
    <dbReference type="NCBI Taxonomy" id="575192"/>
    <lineage>
        <taxon>Bacteria</taxon>
        <taxon>Bacillati</taxon>
        <taxon>Actinomycetota</taxon>
        <taxon>Actinomycetes</taxon>
        <taxon>Streptosporangiales</taxon>
        <taxon>Streptosporangiaceae</taxon>
        <taxon>Planotetraspora</taxon>
    </lineage>
</organism>
<keyword evidence="2" id="KW-1185">Reference proteome</keyword>
<sequence length="98" mass="10510">MSGIEVRATITTEARHDDLLRTLLNTAGEWDRVAAAHALNGVTAHPALRIAARPLVIRSAECRPSTHRYSGTNNEMTGCGRKAYCAVAVRAPLAQEGT</sequence>
<dbReference type="EMBL" id="BOOP01000003">
    <property type="protein sequence ID" value="GII35843.1"/>
    <property type="molecule type" value="Genomic_DNA"/>
</dbReference>